<accession>A0A517T4Y5</accession>
<dbReference type="CDD" id="cd03894">
    <property type="entry name" value="M20_ArgE"/>
    <property type="match status" value="1"/>
</dbReference>
<dbReference type="Pfam" id="PF01546">
    <property type="entry name" value="Peptidase_M20"/>
    <property type="match status" value="1"/>
</dbReference>
<comment type="cofactor">
    <cofactor evidence="1">
        <name>Zn(2+)</name>
        <dbReference type="ChEBI" id="CHEBI:29105"/>
    </cofactor>
</comment>
<evidence type="ECO:0000256" key="5">
    <source>
        <dbReference type="ARBA" id="ARBA00023285"/>
    </source>
</evidence>
<dbReference type="EC" id="3.5.1.16" evidence="7"/>
<evidence type="ECO:0000313" key="8">
    <source>
        <dbReference type="Proteomes" id="UP000319976"/>
    </source>
</evidence>
<feature type="domain" description="Peptidase M20 dimerisation" evidence="6">
    <location>
        <begin position="176"/>
        <end position="287"/>
    </location>
</feature>
<dbReference type="GO" id="GO:0008777">
    <property type="term" value="F:acetylornithine deacetylase activity"/>
    <property type="evidence" value="ECO:0007669"/>
    <property type="project" value="UniProtKB-EC"/>
</dbReference>
<organism evidence="7 8">
    <name type="scientific">Calycomorphotria hydatis</name>
    <dbReference type="NCBI Taxonomy" id="2528027"/>
    <lineage>
        <taxon>Bacteria</taxon>
        <taxon>Pseudomonadati</taxon>
        <taxon>Planctomycetota</taxon>
        <taxon>Planctomycetia</taxon>
        <taxon>Planctomycetales</taxon>
        <taxon>Planctomycetaceae</taxon>
        <taxon>Calycomorphotria</taxon>
    </lineage>
</organism>
<dbReference type="EMBL" id="CP036316">
    <property type="protein sequence ID" value="QDT63411.1"/>
    <property type="molecule type" value="Genomic_DNA"/>
</dbReference>
<gene>
    <name evidence="7" type="primary">argE</name>
    <name evidence="7" type="ORF">V22_06320</name>
</gene>
<dbReference type="InterPro" id="IPR050072">
    <property type="entry name" value="Peptidase_M20A"/>
</dbReference>
<evidence type="ECO:0000259" key="6">
    <source>
        <dbReference type="Pfam" id="PF07687"/>
    </source>
</evidence>
<dbReference type="InterPro" id="IPR036264">
    <property type="entry name" value="Bact_exopeptidase_dim_dom"/>
</dbReference>
<dbReference type="InterPro" id="IPR001261">
    <property type="entry name" value="ArgE/DapE_CS"/>
</dbReference>
<dbReference type="RefSeq" id="WP_145259710.1">
    <property type="nucleotide sequence ID" value="NZ_CP036316.1"/>
</dbReference>
<dbReference type="OrthoDB" id="9792335at2"/>
<dbReference type="PANTHER" id="PTHR43808">
    <property type="entry name" value="ACETYLORNITHINE DEACETYLASE"/>
    <property type="match status" value="1"/>
</dbReference>
<keyword evidence="4" id="KW-0862">Zinc</keyword>
<evidence type="ECO:0000256" key="3">
    <source>
        <dbReference type="ARBA" id="ARBA00022801"/>
    </source>
</evidence>
<dbReference type="KEGG" id="chya:V22_06320"/>
<dbReference type="Gene3D" id="3.40.630.10">
    <property type="entry name" value="Zn peptidases"/>
    <property type="match status" value="1"/>
</dbReference>
<evidence type="ECO:0000256" key="1">
    <source>
        <dbReference type="ARBA" id="ARBA00001947"/>
    </source>
</evidence>
<dbReference type="PROSITE" id="PS00759">
    <property type="entry name" value="ARGE_DAPE_CPG2_2"/>
    <property type="match status" value="1"/>
</dbReference>
<evidence type="ECO:0000313" key="7">
    <source>
        <dbReference type="EMBL" id="QDT63411.1"/>
    </source>
</evidence>
<reference evidence="7 8" key="1">
    <citation type="submission" date="2019-02" db="EMBL/GenBank/DDBJ databases">
        <title>Deep-cultivation of Planctomycetes and their phenomic and genomic characterization uncovers novel biology.</title>
        <authorList>
            <person name="Wiegand S."/>
            <person name="Jogler M."/>
            <person name="Boedeker C."/>
            <person name="Pinto D."/>
            <person name="Vollmers J."/>
            <person name="Rivas-Marin E."/>
            <person name="Kohn T."/>
            <person name="Peeters S.H."/>
            <person name="Heuer A."/>
            <person name="Rast P."/>
            <person name="Oberbeckmann S."/>
            <person name="Bunk B."/>
            <person name="Jeske O."/>
            <person name="Meyerdierks A."/>
            <person name="Storesund J.E."/>
            <person name="Kallscheuer N."/>
            <person name="Luecker S."/>
            <person name="Lage O.M."/>
            <person name="Pohl T."/>
            <person name="Merkel B.J."/>
            <person name="Hornburger P."/>
            <person name="Mueller R.-W."/>
            <person name="Bruemmer F."/>
            <person name="Labrenz M."/>
            <person name="Spormann A.M."/>
            <person name="Op den Camp H."/>
            <person name="Overmann J."/>
            <person name="Amann R."/>
            <person name="Jetten M.S.M."/>
            <person name="Mascher T."/>
            <person name="Medema M.H."/>
            <person name="Devos D.P."/>
            <person name="Kaster A.-K."/>
            <person name="Ovreas L."/>
            <person name="Rohde M."/>
            <person name="Galperin M.Y."/>
            <person name="Jogler C."/>
        </authorList>
    </citation>
    <scope>NUCLEOTIDE SEQUENCE [LARGE SCALE GENOMIC DNA]</scope>
    <source>
        <strain evidence="7 8">V22</strain>
    </source>
</reference>
<dbReference type="SUPFAM" id="SSF55031">
    <property type="entry name" value="Bacterial exopeptidase dimerisation domain"/>
    <property type="match status" value="1"/>
</dbReference>
<sequence>MDALQYTKELTRFVTPSSVSNANVSDYVAQQLGELGFETERVEYFDPQGVLKVNILGRRGEGSSGFAYFCHTDVVPAEDWFADEHGPFDPTVIDGRLYARGSCDMKGSLATMLAAAKNFASQPLNHPVYVIATADEEIGFKGAMEVTRNSQMYRELCEGDPVGIIGEPTLLEVIHAHKGSFGFQITSKGRAAHSSTREGINANLAMIPFLSELKDLYEETETDPQWQDARFDPPTPTMNIGINDHNKAINITAAKTVCKVYLRPAPGMDVSPLLERVREMAAKHGLEFESSFESKGFHVKPTSPFVREILELTGHAEPRTVCYGTDGAVFGQQLSKMVVCGPGDIAQAHTRDEWISLDQLKAGTDFFSRVIERYCVKE</sequence>
<dbReference type="Proteomes" id="UP000319976">
    <property type="component" value="Chromosome"/>
</dbReference>
<keyword evidence="2" id="KW-0479">Metal-binding</keyword>
<dbReference type="Pfam" id="PF07687">
    <property type="entry name" value="M20_dimer"/>
    <property type="match status" value="1"/>
</dbReference>
<protein>
    <submittedName>
        <fullName evidence="7">Acetylornithine deacetylase</fullName>
        <ecNumber evidence="7">3.5.1.16</ecNumber>
    </submittedName>
</protein>
<proteinExistence type="predicted"/>
<dbReference type="InterPro" id="IPR011650">
    <property type="entry name" value="Peptidase_M20_dimer"/>
</dbReference>
<dbReference type="Gene3D" id="3.30.70.360">
    <property type="match status" value="1"/>
</dbReference>
<keyword evidence="3 7" id="KW-0378">Hydrolase</keyword>
<dbReference type="GO" id="GO:0046872">
    <property type="term" value="F:metal ion binding"/>
    <property type="evidence" value="ECO:0007669"/>
    <property type="project" value="UniProtKB-KW"/>
</dbReference>
<evidence type="ECO:0000256" key="2">
    <source>
        <dbReference type="ARBA" id="ARBA00022723"/>
    </source>
</evidence>
<name>A0A517T4Y5_9PLAN</name>
<dbReference type="PANTHER" id="PTHR43808:SF31">
    <property type="entry name" value="N-ACETYL-L-CITRULLINE DEACETYLASE"/>
    <property type="match status" value="1"/>
</dbReference>
<keyword evidence="8" id="KW-1185">Reference proteome</keyword>
<dbReference type="SUPFAM" id="SSF53187">
    <property type="entry name" value="Zn-dependent exopeptidases"/>
    <property type="match status" value="1"/>
</dbReference>
<evidence type="ECO:0000256" key="4">
    <source>
        <dbReference type="ARBA" id="ARBA00022833"/>
    </source>
</evidence>
<keyword evidence="5" id="KW-0170">Cobalt</keyword>
<dbReference type="InterPro" id="IPR002933">
    <property type="entry name" value="Peptidase_M20"/>
</dbReference>
<dbReference type="GO" id="GO:0006526">
    <property type="term" value="P:L-arginine biosynthetic process"/>
    <property type="evidence" value="ECO:0007669"/>
    <property type="project" value="TreeGrafter"/>
</dbReference>
<dbReference type="AlphaFoldDB" id="A0A517T4Y5"/>